<evidence type="ECO:0000256" key="2">
    <source>
        <dbReference type="ARBA" id="ARBA00022692"/>
    </source>
</evidence>
<feature type="transmembrane region" description="Helical" evidence="5">
    <location>
        <begin position="283"/>
        <end position="302"/>
    </location>
</feature>
<dbReference type="InterPro" id="IPR019427">
    <property type="entry name" value="7TM_GPCR_serpentine_rcpt_Srw"/>
</dbReference>
<dbReference type="CDD" id="cd14978">
    <property type="entry name" value="7tmA_FMRFamide_R-like"/>
    <property type="match status" value="1"/>
</dbReference>
<dbReference type="AlphaFoldDB" id="A0A915CLT0"/>
<dbReference type="GO" id="GO:0008528">
    <property type="term" value="F:G protein-coupled peptide receptor activity"/>
    <property type="evidence" value="ECO:0007669"/>
    <property type="project" value="InterPro"/>
</dbReference>
<dbReference type="InterPro" id="IPR017452">
    <property type="entry name" value="GPCR_Rhodpsn_7TM"/>
</dbReference>
<dbReference type="SUPFAM" id="SSF81321">
    <property type="entry name" value="Family A G protein-coupled receptor-like"/>
    <property type="match status" value="1"/>
</dbReference>
<sequence>MPGEDQIEEEKKKREKAIPAFEFCRKKFWIINTIVAIIVLLFLILTWSNGFDFGLDWDLDLERMYVFLTVCVLMSIHALLERWILGSPYEVDLLLDEEDILKEMKRRRKRIRNVKDCGLETNFGMICEGDPQLFDLTNPTTLSAIEWLKSSTAGYNLYIHPYLCLIICPLGIMANLVHILVLTRRRMRRCAVNCCLIGIAVCDICTMTSYLVYILRFEIVVRLFNAPHTISYFWATMLRFHATTSICLHTITLYSCVTMALIRWKALRTTQSRLMKPQFAWRILGVITGAVAFMCVPTYLVHEVRQVGPISPHSTEGSEVEVIAPVSYTVDISSWARSNQCLYFKGNLWIIGIVLKAIPCFLLLWFTLMLMVRLQQNNAKRAMLLYSNNNSNMRKKRQNYDRTTFTLIVMLGMFLLTELPQGILTMLNGIYTNDVHTVFYMNLANLLDLLSLINCYVGFIAYCFLCSKYRQTFKMMLLTRYTNMEKSTNHTFSNVNDIYI</sequence>
<dbReference type="GO" id="GO:0005886">
    <property type="term" value="C:plasma membrane"/>
    <property type="evidence" value="ECO:0007669"/>
    <property type="project" value="TreeGrafter"/>
</dbReference>
<protein>
    <submittedName>
        <fullName evidence="8">G-protein coupled receptors family 1 profile domain-containing protein</fullName>
    </submittedName>
</protein>
<feature type="transmembrane region" description="Helical" evidence="5">
    <location>
        <begin position="443"/>
        <end position="465"/>
    </location>
</feature>
<proteinExistence type="predicted"/>
<evidence type="ECO:0000256" key="5">
    <source>
        <dbReference type="SAM" id="Phobius"/>
    </source>
</evidence>
<keyword evidence="7" id="KW-1185">Reference proteome</keyword>
<dbReference type="PRINTS" id="PR00237">
    <property type="entry name" value="GPCRRHODOPSN"/>
</dbReference>
<dbReference type="PANTHER" id="PTHR46273">
    <property type="entry name" value="MYOSUPPRESSIN RECEPTOR 1, ISOFORM B-RELATED"/>
    <property type="match status" value="1"/>
</dbReference>
<evidence type="ECO:0000259" key="6">
    <source>
        <dbReference type="PROSITE" id="PS50262"/>
    </source>
</evidence>
<dbReference type="Pfam" id="PF10324">
    <property type="entry name" value="7TM_GPCR_Srw"/>
    <property type="match status" value="1"/>
</dbReference>
<evidence type="ECO:0000313" key="8">
    <source>
        <dbReference type="WBParaSite" id="jg10323"/>
    </source>
</evidence>
<feature type="transmembrane region" description="Helical" evidence="5">
    <location>
        <begin position="65"/>
        <end position="85"/>
    </location>
</feature>
<feature type="transmembrane region" description="Helical" evidence="5">
    <location>
        <begin position="194"/>
        <end position="215"/>
    </location>
</feature>
<dbReference type="PROSITE" id="PS50262">
    <property type="entry name" value="G_PROTEIN_RECEP_F1_2"/>
    <property type="match status" value="1"/>
</dbReference>
<feature type="transmembrane region" description="Helical" evidence="5">
    <location>
        <begin position="403"/>
        <end position="423"/>
    </location>
</feature>
<dbReference type="PANTHER" id="PTHR46273:SF2">
    <property type="entry name" value="G-PROTEIN COUPLED RECEPTORS FAMILY 1 PROFILE DOMAIN-CONTAINING PROTEIN"/>
    <property type="match status" value="1"/>
</dbReference>
<feature type="domain" description="G-protein coupled receptors family 1 profile" evidence="6">
    <location>
        <begin position="174"/>
        <end position="462"/>
    </location>
</feature>
<dbReference type="InterPro" id="IPR053219">
    <property type="entry name" value="GPCR_Dmsr-1"/>
</dbReference>
<organism evidence="7 8">
    <name type="scientific">Ditylenchus dipsaci</name>
    <dbReference type="NCBI Taxonomy" id="166011"/>
    <lineage>
        <taxon>Eukaryota</taxon>
        <taxon>Metazoa</taxon>
        <taxon>Ecdysozoa</taxon>
        <taxon>Nematoda</taxon>
        <taxon>Chromadorea</taxon>
        <taxon>Rhabditida</taxon>
        <taxon>Tylenchina</taxon>
        <taxon>Tylenchomorpha</taxon>
        <taxon>Sphaerularioidea</taxon>
        <taxon>Anguinidae</taxon>
        <taxon>Anguininae</taxon>
        <taxon>Ditylenchus</taxon>
    </lineage>
</organism>
<evidence type="ECO:0000313" key="7">
    <source>
        <dbReference type="Proteomes" id="UP000887574"/>
    </source>
</evidence>
<evidence type="ECO:0000256" key="4">
    <source>
        <dbReference type="ARBA" id="ARBA00023136"/>
    </source>
</evidence>
<accession>A0A915CLT0</accession>
<dbReference type="Proteomes" id="UP000887574">
    <property type="component" value="Unplaced"/>
</dbReference>
<reference evidence="8" key="1">
    <citation type="submission" date="2022-11" db="UniProtKB">
        <authorList>
            <consortium name="WormBaseParasite"/>
        </authorList>
    </citation>
    <scope>IDENTIFICATION</scope>
</reference>
<comment type="subcellular location">
    <subcellularLocation>
        <location evidence="1">Membrane</location>
    </subcellularLocation>
</comment>
<dbReference type="WBParaSite" id="jg10323">
    <property type="protein sequence ID" value="jg10323"/>
    <property type="gene ID" value="jg10323"/>
</dbReference>
<feature type="transmembrane region" description="Helical" evidence="5">
    <location>
        <begin position="348"/>
        <end position="372"/>
    </location>
</feature>
<keyword evidence="2 5" id="KW-0812">Transmembrane</keyword>
<feature type="transmembrane region" description="Helical" evidence="5">
    <location>
        <begin position="240"/>
        <end position="262"/>
    </location>
</feature>
<feature type="transmembrane region" description="Helical" evidence="5">
    <location>
        <begin position="159"/>
        <end position="182"/>
    </location>
</feature>
<dbReference type="InterPro" id="IPR000276">
    <property type="entry name" value="GPCR_Rhodpsn"/>
</dbReference>
<keyword evidence="4 5" id="KW-0472">Membrane</keyword>
<evidence type="ECO:0000256" key="1">
    <source>
        <dbReference type="ARBA" id="ARBA00004370"/>
    </source>
</evidence>
<evidence type="ECO:0000256" key="3">
    <source>
        <dbReference type="ARBA" id="ARBA00022989"/>
    </source>
</evidence>
<keyword evidence="3 5" id="KW-1133">Transmembrane helix</keyword>
<dbReference type="Gene3D" id="1.20.1070.10">
    <property type="entry name" value="Rhodopsin 7-helix transmembrane proteins"/>
    <property type="match status" value="1"/>
</dbReference>
<feature type="transmembrane region" description="Helical" evidence="5">
    <location>
        <begin position="28"/>
        <end position="45"/>
    </location>
</feature>
<name>A0A915CLT0_9BILA</name>